<evidence type="ECO:0000313" key="2">
    <source>
        <dbReference type="EMBL" id="EIW80869.1"/>
    </source>
</evidence>
<feature type="compositionally biased region" description="Basic and acidic residues" evidence="1">
    <location>
        <begin position="354"/>
        <end position="368"/>
    </location>
</feature>
<feature type="compositionally biased region" description="Gly residues" evidence="1">
    <location>
        <begin position="182"/>
        <end position="194"/>
    </location>
</feature>
<proteinExistence type="predicted"/>
<reference evidence="3" key="1">
    <citation type="journal article" date="2012" name="Science">
        <title>The Paleozoic origin of enzymatic lignin decomposition reconstructed from 31 fungal genomes.</title>
        <authorList>
            <person name="Floudas D."/>
            <person name="Binder M."/>
            <person name="Riley R."/>
            <person name="Barry K."/>
            <person name="Blanchette R.A."/>
            <person name="Henrissat B."/>
            <person name="Martinez A.T."/>
            <person name="Otillar R."/>
            <person name="Spatafora J.W."/>
            <person name="Yadav J.S."/>
            <person name="Aerts A."/>
            <person name="Benoit I."/>
            <person name="Boyd A."/>
            <person name="Carlson A."/>
            <person name="Copeland A."/>
            <person name="Coutinho P.M."/>
            <person name="de Vries R.P."/>
            <person name="Ferreira P."/>
            <person name="Findley K."/>
            <person name="Foster B."/>
            <person name="Gaskell J."/>
            <person name="Glotzer D."/>
            <person name="Gorecki P."/>
            <person name="Heitman J."/>
            <person name="Hesse C."/>
            <person name="Hori C."/>
            <person name="Igarashi K."/>
            <person name="Jurgens J.A."/>
            <person name="Kallen N."/>
            <person name="Kersten P."/>
            <person name="Kohler A."/>
            <person name="Kuees U."/>
            <person name="Kumar T.K.A."/>
            <person name="Kuo A."/>
            <person name="LaButti K."/>
            <person name="Larrondo L.F."/>
            <person name="Lindquist E."/>
            <person name="Ling A."/>
            <person name="Lombard V."/>
            <person name="Lucas S."/>
            <person name="Lundell T."/>
            <person name="Martin R."/>
            <person name="McLaughlin D.J."/>
            <person name="Morgenstern I."/>
            <person name="Morin E."/>
            <person name="Murat C."/>
            <person name="Nagy L.G."/>
            <person name="Nolan M."/>
            <person name="Ohm R.A."/>
            <person name="Patyshakuliyeva A."/>
            <person name="Rokas A."/>
            <person name="Ruiz-Duenas F.J."/>
            <person name="Sabat G."/>
            <person name="Salamov A."/>
            <person name="Samejima M."/>
            <person name="Schmutz J."/>
            <person name="Slot J.C."/>
            <person name="St John F."/>
            <person name="Stenlid J."/>
            <person name="Sun H."/>
            <person name="Sun S."/>
            <person name="Syed K."/>
            <person name="Tsang A."/>
            <person name="Wiebenga A."/>
            <person name="Young D."/>
            <person name="Pisabarro A."/>
            <person name="Eastwood D.C."/>
            <person name="Martin F."/>
            <person name="Cullen D."/>
            <person name="Grigoriev I.V."/>
            <person name="Hibbett D.S."/>
        </authorList>
    </citation>
    <scope>NUCLEOTIDE SEQUENCE [LARGE SCALE GENOMIC DNA]</scope>
    <source>
        <strain evidence="3">RWD-64-598 SS2</strain>
    </source>
</reference>
<name>A0A5M3MNX4_CONPW</name>
<feature type="region of interest" description="Disordered" evidence="1">
    <location>
        <begin position="1"/>
        <end position="29"/>
    </location>
</feature>
<feature type="compositionally biased region" description="Basic and acidic residues" evidence="1">
    <location>
        <begin position="233"/>
        <end position="242"/>
    </location>
</feature>
<feature type="compositionally biased region" description="Basic residues" evidence="1">
    <location>
        <begin position="206"/>
        <end position="232"/>
    </location>
</feature>
<sequence>MPQDRAIHPDANVPPPPPPWSSVTSHPVPTSATKDSTFAMLAYIYVHMPMCGGDWDIKLLPSIKWLRTEEGLAAMFETWGRNEERMTPLLNYQTASGLDMDNHGGDEWWEEVFQLYHVSSGQSQGSQQIDHIHVPLVKGINLKCKRPRRNSNEQAGKAQKAAEGSTLADGRSKRTRKLTERAGGGEGSGEGGGEGSRKASDEHGVKGRKGSKGGKSRKSRKSRKNRKSRKSAKGKEKADDTARVCGPPPPPMPSDEDPLKTIFVGGNRCTPCRSHDLAWCIQINNQACTWCKAKKTKCSLPKSHNAMRPQSNATAACYCLGSTPSKKMTPVKPSGTSTSASAVAGPSGSMMYRPLREPPKERKYIKVDSDDEEWVPKDAPVPDTGDKDADGETDREEEDEEQPEEANTVNQVQLNAAEAAEVDAQLEALARLTDALACC</sequence>
<feature type="compositionally biased region" description="Basic and acidic residues" evidence="1">
    <location>
        <begin position="195"/>
        <end position="205"/>
    </location>
</feature>
<dbReference type="EMBL" id="JH711579">
    <property type="protein sequence ID" value="EIW80869.1"/>
    <property type="molecule type" value="Genomic_DNA"/>
</dbReference>
<organism evidence="2 3">
    <name type="scientific">Coniophora puteana (strain RWD-64-598)</name>
    <name type="common">Brown rot fungus</name>
    <dbReference type="NCBI Taxonomy" id="741705"/>
    <lineage>
        <taxon>Eukaryota</taxon>
        <taxon>Fungi</taxon>
        <taxon>Dikarya</taxon>
        <taxon>Basidiomycota</taxon>
        <taxon>Agaricomycotina</taxon>
        <taxon>Agaricomycetes</taxon>
        <taxon>Agaricomycetidae</taxon>
        <taxon>Boletales</taxon>
        <taxon>Coniophorineae</taxon>
        <taxon>Coniophoraceae</taxon>
        <taxon>Coniophora</taxon>
    </lineage>
</organism>
<gene>
    <name evidence="2" type="ORF">CONPUDRAFT_154852</name>
</gene>
<feature type="compositionally biased region" description="Acidic residues" evidence="1">
    <location>
        <begin position="393"/>
        <end position="404"/>
    </location>
</feature>
<protein>
    <submittedName>
        <fullName evidence="2">Uncharacterized protein</fullName>
    </submittedName>
</protein>
<dbReference type="AlphaFoldDB" id="A0A5M3MNX4"/>
<accession>A0A5M3MNX4</accession>
<feature type="region of interest" description="Disordered" evidence="1">
    <location>
        <begin position="328"/>
        <end position="409"/>
    </location>
</feature>
<evidence type="ECO:0000256" key="1">
    <source>
        <dbReference type="SAM" id="MobiDB-lite"/>
    </source>
</evidence>
<evidence type="ECO:0000313" key="3">
    <source>
        <dbReference type="Proteomes" id="UP000053558"/>
    </source>
</evidence>
<keyword evidence="3" id="KW-1185">Reference proteome</keyword>
<dbReference type="GeneID" id="19203338"/>
<dbReference type="RefSeq" id="XP_007769691.1">
    <property type="nucleotide sequence ID" value="XM_007771501.1"/>
</dbReference>
<comment type="caution">
    <text evidence="2">The sequence shown here is derived from an EMBL/GenBank/DDBJ whole genome shotgun (WGS) entry which is preliminary data.</text>
</comment>
<feature type="region of interest" description="Disordered" evidence="1">
    <location>
        <begin position="143"/>
        <end position="257"/>
    </location>
</feature>
<dbReference type="KEGG" id="cput:CONPUDRAFT_154852"/>
<feature type="compositionally biased region" description="Low complexity" evidence="1">
    <location>
        <begin position="333"/>
        <end position="349"/>
    </location>
</feature>
<dbReference type="Proteomes" id="UP000053558">
    <property type="component" value="Unassembled WGS sequence"/>
</dbReference>